<dbReference type="AlphaFoldDB" id="A0A1I8J6S3"/>
<dbReference type="WBParaSite" id="maker-uti_cns_0046205-snap-gene-0.1-mRNA-1">
    <property type="protein sequence ID" value="maker-uti_cns_0046205-snap-gene-0.1-mRNA-1"/>
    <property type="gene ID" value="maker-uti_cns_0046205-snap-gene-0.1"/>
</dbReference>
<evidence type="ECO:0000313" key="1">
    <source>
        <dbReference type="Proteomes" id="UP000095280"/>
    </source>
</evidence>
<reference evidence="2" key="1">
    <citation type="submission" date="2016-11" db="UniProtKB">
        <authorList>
            <consortium name="WormBaseParasite"/>
        </authorList>
    </citation>
    <scope>IDENTIFICATION</scope>
</reference>
<organism evidence="1 2">
    <name type="scientific">Macrostomum lignano</name>
    <dbReference type="NCBI Taxonomy" id="282301"/>
    <lineage>
        <taxon>Eukaryota</taxon>
        <taxon>Metazoa</taxon>
        <taxon>Spiralia</taxon>
        <taxon>Lophotrochozoa</taxon>
        <taxon>Platyhelminthes</taxon>
        <taxon>Rhabditophora</taxon>
        <taxon>Macrostomorpha</taxon>
        <taxon>Macrostomida</taxon>
        <taxon>Macrostomidae</taxon>
        <taxon>Macrostomum</taxon>
    </lineage>
</organism>
<name>A0A1I8J6S3_9PLAT</name>
<dbReference type="Proteomes" id="UP000095280">
    <property type="component" value="Unplaced"/>
</dbReference>
<protein>
    <submittedName>
        <fullName evidence="2">ACB domain-containing protein</fullName>
    </submittedName>
</protein>
<evidence type="ECO:0000313" key="2">
    <source>
        <dbReference type="WBParaSite" id="maker-uti_cns_0046205-snap-gene-0.1-mRNA-1"/>
    </source>
</evidence>
<proteinExistence type="predicted"/>
<accession>A0A1I8J6S3</accession>
<keyword evidence="1" id="KW-1185">Reference proteome</keyword>
<sequence length="82" mass="9642">MYDLERGLNAYKYKWWSGTDRSQNLQERKLRRGSSSEAFLKKLASWTSSCDTGRQEVKRTKEITDQINCYQAPKLPEGQESY</sequence>